<dbReference type="AlphaFoldDB" id="A0E9E0"/>
<organism evidence="2 3">
    <name type="scientific">Paramecium tetraurelia</name>
    <dbReference type="NCBI Taxonomy" id="5888"/>
    <lineage>
        <taxon>Eukaryota</taxon>
        <taxon>Sar</taxon>
        <taxon>Alveolata</taxon>
        <taxon>Ciliophora</taxon>
        <taxon>Intramacronucleata</taxon>
        <taxon>Oligohymenophorea</taxon>
        <taxon>Peniculida</taxon>
        <taxon>Parameciidae</taxon>
        <taxon>Paramecium</taxon>
    </lineage>
</organism>
<reference evidence="2 3" key="1">
    <citation type="journal article" date="2006" name="Nature">
        <title>Global trends of whole-genome duplications revealed by the ciliate Paramecium tetraurelia.</title>
        <authorList>
            <consortium name="Genoscope"/>
            <person name="Aury J.-M."/>
            <person name="Jaillon O."/>
            <person name="Duret L."/>
            <person name="Noel B."/>
            <person name="Jubin C."/>
            <person name="Porcel B.M."/>
            <person name="Segurens B."/>
            <person name="Daubin V."/>
            <person name="Anthouard V."/>
            <person name="Aiach N."/>
            <person name="Arnaiz O."/>
            <person name="Billaut A."/>
            <person name="Beisson J."/>
            <person name="Blanc I."/>
            <person name="Bouhouche K."/>
            <person name="Camara F."/>
            <person name="Duharcourt S."/>
            <person name="Guigo R."/>
            <person name="Gogendeau D."/>
            <person name="Katinka M."/>
            <person name="Keller A.-M."/>
            <person name="Kissmehl R."/>
            <person name="Klotz C."/>
            <person name="Koll F."/>
            <person name="Le Moue A."/>
            <person name="Lepere C."/>
            <person name="Malinsky S."/>
            <person name="Nowacki M."/>
            <person name="Nowak J.K."/>
            <person name="Plattner H."/>
            <person name="Poulain J."/>
            <person name="Ruiz F."/>
            <person name="Serrano V."/>
            <person name="Zagulski M."/>
            <person name="Dessen P."/>
            <person name="Betermier M."/>
            <person name="Weissenbach J."/>
            <person name="Scarpelli C."/>
            <person name="Schachter V."/>
            <person name="Sperling L."/>
            <person name="Meyer E."/>
            <person name="Cohen J."/>
            <person name="Wincker P."/>
        </authorList>
    </citation>
    <scope>NUCLEOTIDE SEQUENCE [LARGE SCALE GENOMIC DNA]</scope>
    <source>
        <strain evidence="2 3">Stock d4-2</strain>
    </source>
</reference>
<feature type="compositionally biased region" description="Polar residues" evidence="1">
    <location>
        <begin position="449"/>
        <end position="464"/>
    </location>
</feature>
<evidence type="ECO:0000256" key="1">
    <source>
        <dbReference type="SAM" id="MobiDB-lite"/>
    </source>
</evidence>
<sequence length="528" mass="61643">MGNNQSCCSVRIRQPTNTLDKKEVFLLCDVLKHSQEDNHTTYLDKQCFERIFQDNPLFGEQVFEYCSHILQSTQLPLEGCINIRKSSHHILVQGILSTSDITPTLLQICMENYDGTIQVITVQQAFQFIGLITSIFLTFCIRKQQIDAQVLEILIHSLFKEKQMKINEFLSIIEANFPYIQKLIRLYLSYRLLQKPFNQMRVAKIDKDSFSLKYEWLAIMGLATSELHRHGQVSLLYQSALQSINLQEILISMQQTQTLLVVTFQDEQTNKKQTLAIYNKRQWQVDCKDTESIIAFQISPIFYIYRSQSKNYFNNNGFGFSFDQKSNRYLLWLGVQNSYFQNSQRLLTVEVWRCEELQSKLRKSVMDEDRTSTLSPKEQKKRVSFRLLDENQPTRKSNSVTPITKKLNFIENVPPQSQPPTPMQKLQIVIYSSQIQITQDDQESPKSPHFNSDNPPTFNNPQAQVLKSYPNSQNLVNTQSQSKQQQNRPSQSIIEKYGNGQRQTRSYSNNNEVRKSVDDILKRYDKKQ</sequence>
<evidence type="ECO:0000313" key="3">
    <source>
        <dbReference type="Proteomes" id="UP000000600"/>
    </source>
</evidence>
<feature type="compositionally biased region" description="Polar residues" evidence="1">
    <location>
        <begin position="500"/>
        <end position="511"/>
    </location>
</feature>
<feature type="region of interest" description="Disordered" evidence="1">
    <location>
        <begin position="437"/>
        <end position="464"/>
    </location>
</feature>
<keyword evidence="3" id="KW-1185">Reference proteome</keyword>
<feature type="region of interest" description="Disordered" evidence="1">
    <location>
        <begin position="498"/>
        <end position="528"/>
    </location>
</feature>
<proteinExistence type="predicted"/>
<dbReference type="KEGG" id="ptm:GSPATT00024638001"/>
<feature type="region of interest" description="Disordered" evidence="1">
    <location>
        <begin position="365"/>
        <end position="403"/>
    </location>
</feature>
<feature type="compositionally biased region" description="Basic and acidic residues" evidence="1">
    <location>
        <begin position="512"/>
        <end position="528"/>
    </location>
</feature>
<evidence type="ECO:0000313" key="2">
    <source>
        <dbReference type="EMBL" id="CAK91907.1"/>
    </source>
</evidence>
<dbReference type="OMA" id="FEYCSHI"/>
<dbReference type="GeneID" id="5045089"/>
<protein>
    <submittedName>
        <fullName evidence="2">Uncharacterized protein</fullName>
    </submittedName>
</protein>
<dbReference type="EMBL" id="CT868665">
    <property type="protein sequence ID" value="CAK91907.1"/>
    <property type="molecule type" value="Genomic_DNA"/>
</dbReference>
<accession>A0E9E0</accession>
<name>A0E9E0_PARTE</name>
<gene>
    <name evidence="2" type="ORF">GSPATT00024638001</name>
</gene>
<dbReference type="OrthoDB" id="294156at2759"/>
<dbReference type="RefSeq" id="XP_001459304.1">
    <property type="nucleotide sequence ID" value="XM_001459267.1"/>
</dbReference>
<dbReference type="HOGENOM" id="CLU_521255_0_0_1"/>
<dbReference type="InParanoid" id="A0E9E0"/>
<dbReference type="Proteomes" id="UP000000600">
    <property type="component" value="Unassembled WGS sequence"/>
</dbReference>